<dbReference type="InterPro" id="IPR008979">
    <property type="entry name" value="Galactose-bd-like_sf"/>
</dbReference>
<reference evidence="13 14" key="1">
    <citation type="submission" date="2021-03" db="EMBL/GenBank/DDBJ databases">
        <title>Genomic Encyclopedia of Type Strains, Phase IV (KMG-IV): sequencing the most valuable type-strain genomes for metagenomic binning, comparative biology and taxonomic classification.</title>
        <authorList>
            <person name="Goeker M."/>
        </authorList>
    </citation>
    <scope>NUCLEOTIDE SEQUENCE [LARGE SCALE GENOMIC DNA]</scope>
    <source>
        <strain evidence="13 14">DSM 26048</strain>
    </source>
</reference>
<comment type="caution">
    <text evidence="13">The sequence shown here is derived from an EMBL/GenBank/DDBJ whole genome shotgun (WGS) entry which is preliminary data.</text>
</comment>
<dbReference type="PANTHER" id="PTHR43047">
    <property type="entry name" value="TWO-COMPONENT HISTIDINE PROTEIN KINASE"/>
    <property type="match status" value="1"/>
</dbReference>
<feature type="domain" description="Histidine kinase" evidence="11">
    <location>
        <begin position="931"/>
        <end position="1029"/>
    </location>
</feature>
<dbReference type="Proteomes" id="UP001519287">
    <property type="component" value="Unassembled WGS sequence"/>
</dbReference>
<dbReference type="Gene3D" id="3.40.50.2300">
    <property type="match status" value="1"/>
</dbReference>
<evidence type="ECO:0000256" key="7">
    <source>
        <dbReference type="ARBA" id="ARBA00022840"/>
    </source>
</evidence>
<dbReference type="Pfam" id="PF00512">
    <property type="entry name" value="HisKA"/>
    <property type="match status" value="1"/>
</dbReference>
<keyword evidence="8" id="KW-0902">Two-component regulatory system</keyword>
<evidence type="ECO:0000256" key="6">
    <source>
        <dbReference type="ARBA" id="ARBA00022777"/>
    </source>
</evidence>
<keyword evidence="14" id="KW-1185">Reference proteome</keyword>
<dbReference type="Gene3D" id="3.30.565.10">
    <property type="entry name" value="Histidine kinase-like ATPase, C-terminal domain"/>
    <property type="match status" value="2"/>
</dbReference>
<name>A0ABS4J6L6_9BACL</name>
<evidence type="ECO:0000313" key="13">
    <source>
        <dbReference type="EMBL" id="MBP1994906.1"/>
    </source>
</evidence>
<dbReference type="SMART" id="SM00388">
    <property type="entry name" value="HisKA"/>
    <property type="match status" value="1"/>
</dbReference>
<dbReference type="InterPro" id="IPR003594">
    <property type="entry name" value="HATPase_dom"/>
</dbReference>
<dbReference type="EC" id="2.7.13.3" evidence="2"/>
<protein>
    <recommendedName>
        <fullName evidence="2">histidine kinase</fullName>
        <ecNumber evidence="2">2.7.13.3</ecNumber>
    </recommendedName>
</protein>
<dbReference type="SUPFAM" id="SSF52172">
    <property type="entry name" value="CheY-like"/>
    <property type="match status" value="1"/>
</dbReference>
<feature type="modified residue" description="4-aspartylphosphate" evidence="9">
    <location>
        <position position="753"/>
    </location>
</feature>
<dbReference type="PROSITE" id="PS50110">
    <property type="entry name" value="RESPONSE_REGULATORY"/>
    <property type="match status" value="1"/>
</dbReference>
<dbReference type="Gene3D" id="1.10.287.130">
    <property type="match status" value="1"/>
</dbReference>
<gene>
    <name evidence="13" type="ORF">J2Z66_006547</name>
</gene>
<keyword evidence="4" id="KW-0808">Transferase</keyword>
<dbReference type="SMART" id="SM00387">
    <property type="entry name" value="HATPase_c"/>
    <property type="match status" value="2"/>
</dbReference>
<keyword evidence="7" id="KW-0067">ATP-binding</keyword>
<dbReference type="SUPFAM" id="SSF55874">
    <property type="entry name" value="ATPase domain of HSP90 chaperone/DNA topoisomerase II/histidine kinase"/>
    <property type="match status" value="2"/>
</dbReference>
<feature type="transmembrane region" description="Helical" evidence="10">
    <location>
        <begin position="337"/>
        <end position="360"/>
    </location>
</feature>
<evidence type="ECO:0000256" key="8">
    <source>
        <dbReference type="ARBA" id="ARBA00023012"/>
    </source>
</evidence>
<dbReference type="PANTHER" id="PTHR43047:SF72">
    <property type="entry name" value="OSMOSENSING HISTIDINE PROTEIN KINASE SLN1"/>
    <property type="match status" value="1"/>
</dbReference>
<evidence type="ECO:0000256" key="5">
    <source>
        <dbReference type="ARBA" id="ARBA00022741"/>
    </source>
</evidence>
<dbReference type="InterPro" id="IPR004358">
    <property type="entry name" value="Sig_transdc_His_kin-like_C"/>
</dbReference>
<dbReference type="SUPFAM" id="SSF49785">
    <property type="entry name" value="Galactose-binding domain-like"/>
    <property type="match status" value="1"/>
</dbReference>
<evidence type="ECO:0000256" key="1">
    <source>
        <dbReference type="ARBA" id="ARBA00000085"/>
    </source>
</evidence>
<keyword evidence="5" id="KW-0547">Nucleotide-binding</keyword>
<keyword evidence="10" id="KW-1133">Transmembrane helix</keyword>
<keyword evidence="6 13" id="KW-0418">Kinase</keyword>
<feature type="domain" description="Response regulatory" evidence="12">
    <location>
        <begin position="703"/>
        <end position="820"/>
    </location>
</feature>
<comment type="catalytic activity">
    <reaction evidence="1">
        <text>ATP + protein L-histidine = ADP + protein N-phospho-L-histidine.</text>
        <dbReference type="EC" id="2.7.13.3"/>
    </reaction>
</comment>
<keyword evidence="10" id="KW-0812">Transmembrane</keyword>
<dbReference type="InterPro" id="IPR005467">
    <property type="entry name" value="His_kinase_dom"/>
</dbReference>
<feature type="transmembrane region" description="Helical" evidence="10">
    <location>
        <begin position="367"/>
        <end position="389"/>
    </location>
</feature>
<feature type="domain" description="Histidine kinase" evidence="11">
    <location>
        <begin position="443"/>
        <end position="662"/>
    </location>
</feature>
<dbReference type="RefSeq" id="WP_209976732.1">
    <property type="nucleotide sequence ID" value="NZ_JAGGLB010000029.1"/>
</dbReference>
<evidence type="ECO:0000256" key="10">
    <source>
        <dbReference type="SAM" id="Phobius"/>
    </source>
</evidence>
<evidence type="ECO:0000256" key="4">
    <source>
        <dbReference type="ARBA" id="ARBA00022679"/>
    </source>
</evidence>
<dbReference type="Pfam" id="PF07695">
    <property type="entry name" value="7TMR-DISM_7TM"/>
    <property type="match status" value="1"/>
</dbReference>
<dbReference type="EMBL" id="JAGGLB010000029">
    <property type="protein sequence ID" value="MBP1994906.1"/>
    <property type="molecule type" value="Genomic_DNA"/>
</dbReference>
<evidence type="ECO:0000256" key="9">
    <source>
        <dbReference type="PROSITE-ProRule" id="PRU00169"/>
    </source>
</evidence>
<evidence type="ECO:0000259" key="12">
    <source>
        <dbReference type="PROSITE" id="PS50110"/>
    </source>
</evidence>
<evidence type="ECO:0000259" key="11">
    <source>
        <dbReference type="PROSITE" id="PS50109"/>
    </source>
</evidence>
<organism evidence="13 14">
    <name type="scientific">Paenibacillus eucommiae</name>
    <dbReference type="NCBI Taxonomy" id="1355755"/>
    <lineage>
        <taxon>Bacteria</taxon>
        <taxon>Bacillati</taxon>
        <taxon>Bacillota</taxon>
        <taxon>Bacilli</taxon>
        <taxon>Bacillales</taxon>
        <taxon>Paenibacillaceae</taxon>
        <taxon>Paenibacillus</taxon>
    </lineage>
</organism>
<dbReference type="CDD" id="cd16922">
    <property type="entry name" value="HATPase_EvgS-ArcB-TorS-like"/>
    <property type="match status" value="1"/>
</dbReference>
<dbReference type="InterPro" id="IPR011006">
    <property type="entry name" value="CheY-like_superfamily"/>
</dbReference>
<dbReference type="CDD" id="cd17574">
    <property type="entry name" value="REC_OmpR"/>
    <property type="match status" value="1"/>
</dbReference>
<proteinExistence type="predicted"/>
<sequence length="1051" mass="116354">MKKQWLMVLVGFILIMIIPACGYIRTEISIPESPSPKEGVLDLSNWNFAAEGLIRLSGEWEFYRGQLLIPEDFAESSLDRGEKPELSGMVQLPGQWNGYIAGEGQSSGSGYGTFRLRIQLKDDAEEVFGIRTTNIRMANKIFINGHEAGASGNPAKSAAEGEQNNTPYVGFAAVSGNEIEIIVQVANYSYASGGIIYPILFGDLESIMKSREFALFGDYMTLAGLLIFFLFFLVLFQKRKQERSLLYLCLFCLISLLYVLTHGEKLIGGMIPGLGYGFVLKVQMVSSVLAYFFLLHYANVSVPNAISRKFIRICNWLALLLSLAAIIVPVVTFSRYFPLLVVIGAFVISGMVYIMIIGILRRTEDAVYMLFSIMSILAIIVINILHVLGKMENQFFVPYEMLIFVAVQILLLSGRFARSFYEVEELSRKLLTLDELKDEFMANTSHELRTPLHGIVNIAESLLEGVAGAPNQDQAKQLSMIVSTGRRLSYLINDILDFAKLKNKDMILNRQAVDLPSVAQSVLEVIEHLSGMKGIVLTQQWPDNLPLIDTDEDRLRQVLYNLLGNAVKFTHRGEIRVFAEVGEGSVTIFVSDTGIGIAKERFEDIFKSFDTGSGLAELSSYSGTGLGLSITKKLVELNEGQIKVESELGKGSVFQVTLPAAKSAVQLDSAQNRRAAAVTIKETAVAVESVKSAPSPAAANDFTVMVVDDDPVNLQVLINLLSMEGYTVIAVNSGADALQELAGNFRIDLVITDWMMPAMSGIELCREIRQRRPLSELPLLMLTARSQMEDIQTGFSVGVNDFLSKPVEAGVLRARVRTLLELRKSVQSAIRSEMAFLQAQIKPHFLYNALNTMIAICPTDPEKATELLMELSRYLRSSFDFHNRAQFVSLDKELELVRSYMALEQARFGERLKISYEISTHLQGLIPPLSIQPIVENAVRHGVMQKSAGGTIRLMIKKEGNALKISVTDDGIGMKIEYVNGLLSEDSNTRGVGLVNIHRRLLTLYGKGVQISSEWKQGTTVSFEVPQAQIGGMAQKWRGAVSLQEAVERRG</sequence>
<evidence type="ECO:0000313" key="14">
    <source>
        <dbReference type="Proteomes" id="UP001519287"/>
    </source>
</evidence>
<dbReference type="InterPro" id="IPR001789">
    <property type="entry name" value="Sig_transdc_resp-reg_receiver"/>
</dbReference>
<accession>A0ABS4J6L6</accession>
<keyword evidence="3 9" id="KW-0597">Phosphoprotein</keyword>
<dbReference type="InterPro" id="IPR011623">
    <property type="entry name" value="7TMR_DISM_rcpt_extracell_dom1"/>
</dbReference>
<dbReference type="SUPFAM" id="SSF47384">
    <property type="entry name" value="Homodimeric domain of signal transducing histidine kinase"/>
    <property type="match status" value="1"/>
</dbReference>
<evidence type="ECO:0000256" key="2">
    <source>
        <dbReference type="ARBA" id="ARBA00012438"/>
    </source>
</evidence>
<dbReference type="InterPro" id="IPR003661">
    <property type="entry name" value="HisK_dim/P_dom"/>
</dbReference>
<dbReference type="InterPro" id="IPR036890">
    <property type="entry name" value="HATPase_C_sf"/>
</dbReference>
<dbReference type="CDD" id="cd00082">
    <property type="entry name" value="HisKA"/>
    <property type="match status" value="1"/>
</dbReference>
<dbReference type="Gene3D" id="2.60.120.260">
    <property type="entry name" value="Galactose-binding domain-like"/>
    <property type="match status" value="1"/>
</dbReference>
<evidence type="ECO:0000256" key="3">
    <source>
        <dbReference type="ARBA" id="ARBA00022553"/>
    </source>
</evidence>
<dbReference type="InterPro" id="IPR036097">
    <property type="entry name" value="HisK_dim/P_sf"/>
</dbReference>
<dbReference type="Pfam" id="PF00072">
    <property type="entry name" value="Response_reg"/>
    <property type="match status" value="1"/>
</dbReference>
<dbReference type="PROSITE" id="PS50109">
    <property type="entry name" value="HIS_KIN"/>
    <property type="match status" value="2"/>
</dbReference>
<feature type="transmembrane region" description="Helical" evidence="10">
    <location>
        <begin position="245"/>
        <end position="261"/>
    </location>
</feature>
<dbReference type="Pfam" id="PF02518">
    <property type="entry name" value="HATPase_c"/>
    <property type="match status" value="2"/>
</dbReference>
<dbReference type="PRINTS" id="PR00344">
    <property type="entry name" value="BCTRLSENSOR"/>
</dbReference>
<feature type="transmembrane region" description="Helical" evidence="10">
    <location>
        <begin position="310"/>
        <end position="331"/>
    </location>
</feature>
<feature type="transmembrane region" description="Helical" evidence="10">
    <location>
        <begin position="213"/>
        <end position="236"/>
    </location>
</feature>
<dbReference type="Pfam" id="PF06580">
    <property type="entry name" value="His_kinase"/>
    <property type="match status" value="1"/>
</dbReference>
<dbReference type="SMART" id="SM00448">
    <property type="entry name" value="REC"/>
    <property type="match status" value="1"/>
</dbReference>
<dbReference type="GO" id="GO:0016301">
    <property type="term" value="F:kinase activity"/>
    <property type="evidence" value="ECO:0007669"/>
    <property type="project" value="UniProtKB-KW"/>
</dbReference>
<keyword evidence="10" id="KW-0472">Membrane</keyword>
<feature type="transmembrane region" description="Helical" evidence="10">
    <location>
        <begin position="273"/>
        <end position="298"/>
    </location>
</feature>
<dbReference type="InterPro" id="IPR010559">
    <property type="entry name" value="Sig_transdc_His_kin_internal"/>
</dbReference>